<organism evidence="3">
    <name type="scientific">Fonticula alba</name>
    <name type="common">Slime mold</name>
    <dbReference type="NCBI Taxonomy" id="691883"/>
    <lineage>
        <taxon>Eukaryota</taxon>
        <taxon>Rotosphaerida</taxon>
        <taxon>Fonticulaceae</taxon>
        <taxon>Fonticula</taxon>
    </lineage>
</organism>
<dbReference type="AlphaFoldDB" id="A0A058Z594"/>
<dbReference type="PROSITE" id="PS50076">
    <property type="entry name" value="DNAJ_2"/>
    <property type="match status" value="1"/>
</dbReference>
<dbReference type="Gene3D" id="1.10.287.110">
    <property type="entry name" value="DnaJ domain"/>
    <property type="match status" value="1"/>
</dbReference>
<feature type="domain" description="J" evidence="2">
    <location>
        <begin position="32"/>
        <end position="123"/>
    </location>
</feature>
<evidence type="ECO:0000256" key="1">
    <source>
        <dbReference type="SAM" id="MobiDB-lite"/>
    </source>
</evidence>
<dbReference type="InterPro" id="IPR036869">
    <property type="entry name" value="J_dom_sf"/>
</dbReference>
<gene>
    <name evidence="3" type="ORF">H696_03735</name>
</gene>
<dbReference type="Proteomes" id="UP000030693">
    <property type="component" value="Unassembled WGS sequence"/>
</dbReference>
<protein>
    <recommendedName>
        <fullName evidence="2">J domain-containing protein</fullName>
    </recommendedName>
</protein>
<accession>A0A058Z594</accession>
<dbReference type="CDD" id="cd06257">
    <property type="entry name" value="DnaJ"/>
    <property type="match status" value="1"/>
</dbReference>
<evidence type="ECO:0000259" key="2">
    <source>
        <dbReference type="PROSITE" id="PS50076"/>
    </source>
</evidence>
<dbReference type="InterPro" id="IPR001623">
    <property type="entry name" value="DnaJ_domain"/>
</dbReference>
<dbReference type="GeneID" id="20528460"/>
<name>A0A058Z594_FONAL</name>
<reference evidence="3" key="1">
    <citation type="submission" date="2013-04" db="EMBL/GenBank/DDBJ databases">
        <title>The Genome Sequence of Fonticula alba ATCC 38817.</title>
        <authorList>
            <consortium name="The Broad Institute Genomics Platform"/>
            <person name="Russ C."/>
            <person name="Cuomo C."/>
            <person name="Burger G."/>
            <person name="Gray M.W."/>
            <person name="Holland P.W.H."/>
            <person name="King N."/>
            <person name="Lang F.B.F."/>
            <person name="Roger A.J."/>
            <person name="Ruiz-Trillo I."/>
            <person name="Brown M."/>
            <person name="Walker B."/>
            <person name="Young S."/>
            <person name="Zeng Q."/>
            <person name="Gargeya S."/>
            <person name="Fitzgerald M."/>
            <person name="Haas B."/>
            <person name="Abouelleil A."/>
            <person name="Allen A.W."/>
            <person name="Alvarado L."/>
            <person name="Arachchi H.M."/>
            <person name="Berlin A.M."/>
            <person name="Chapman S.B."/>
            <person name="Gainer-Dewar J."/>
            <person name="Goldberg J."/>
            <person name="Griggs A."/>
            <person name="Gujja S."/>
            <person name="Hansen M."/>
            <person name="Howarth C."/>
            <person name="Imamovic A."/>
            <person name="Ireland A."/>
            <person name="Larimer J."/>
            <person name="McCowan C."/>
            <person name="Murphy C."/>
            <person name="Pearson M."/>
            <person name="Poon T.W."/>
            <person name="Priest M."/>
            <person name="Roberts A."/>
            <person name="Saif S."/>
            <person name="Shea T."/>
            <person name="Sisk P."/>
            <person name="Sykes S."/>
            <person name="Wortman J."/>
            <person name="Nusbaum C."/>
            <person name="Birren B."/>
        </authorList>
    </citation>
    <scope>NUCLEOTIDE SEQUENCE [LARGE SCALE GENOMIC DNA]</scope>
    <source>
        <strain evidence="3">ATCC 38817</strain>
    </source>
</reference>
<evidence type="ECO:0000313" key="4">
    <source>
        <dbReference type="Proteomes" id="UP000030693"/>
    </source>
</evidence>
<evidence type="ECO:0000313" key="3">
    <source>
        <dbReference type="EMBL" id="KCV69301.1"/>
    </source>
</evidence>
<sequence>MAAVHEADLGSRDALPAHEIIELVLEHSRAGRPYQVLGLEAPLLWDQPPSDAAVRLAFLGRSRLIHPDKCSHPEATAAFQALSHAYNAVAEGGSIGGAADAADLLSFQFPRPAVFRRATDLYPLMSGTLATVRVLLRDRTLQGQVAGRSSSAAGPMGTSFFAPAAGGMSSAAAAVHAAAEEGFGPGGRFFSAATAAAAAEGPFPGADHPARRQPKLGHGSGSSAEADPPPADRSLLAAMASILLARVLGLLLDLPLVHRVVARPPQLQRPADVTGTAGSNHWSDDVSLSIEGLLRLLIRDRRRLVAARRHTYAANSPHVDLSQPGAVSAFGQERLRVVAAFLMMLSRVDHPLALSEPMLEEDEDALAGGHRPRAAPCDCDFLAASKAHRCSECPAHGPSNRGTSCPSFLRDFVPCSEEQCALFLNLPMADPRSMQHLEAVRLGGLAEGLPGFPVTRGGATADSDDAGEEPGGHFPGLLHGRWRRFIARWPLGIVLLAMRLLPAIDQPCRVTLHFGLRAVRQVLAAYASVHLLCAGVLAQLTSLPSRGRSQLQSLRGKRGWLATVDRAWPGRPGPEPTGYASARASDALAGIGRLLASTLSAMMALFVAVSLDAVV</sequence>
<dbReference type="SUPFAM" id="SSF46565">
    <property type="entry name" value="Chaperone J-domain"/>
    <property type="match status" value="1"/>
</dbReference>
<keyword evidence="4" id="KW-1185">Reference proteome</keyword>
<feature type="region of interest" description="Disordered" evidence="1">
    <location>
        <begin position="201"/>
        <end position="230"/>
    </location>
</feature>
<proteinExistence type="predicted"/>
<dbReference type="RefSeq" id="XP_009495866.1">
    <property type="nucleotide sequence ID" value="XM_009497591.1"/>
</dbReference>
<dbReference type="EMBL" id="KB932206">
    <property type="protein sequence ID" value="KCV69301.1"/>
    <property type="molecule type" value="Genomic_DNA"/>
</dbReference>
<dbReference type="OrthoDB" id="342454at2759"/>